<sequence length="338" mass="36572">MSDKLDAQHVDAQPVNAQPAKPQGFLGKVLAHFKRWWWVHLIIFAASVLIVSLPLVYIGYPRIAQDAVNRSTLNITRMAFSEPTPNTIRVNQTQVLGNKAIYHPKIFEFNATITLVGSSAPLAVVVVPQSQAEDGAVIHFDTVLNLQDINAVTNFSRAVLSSEEFQLNVFGRPQLQEGPLPKTTVTFNKTITMKGFELQNMMISLTPAADGTNMNGTVFIPNPSVVSVELGNVTLNVYVNDTLIGNTFINNVTLMPGDNHLPLRSSINQTQVLSFVTGTAPPYPGGILPIIIRGNSSVYGGVEIPYFSKALQSNPLTTQLNITDVLIQSGLGAVAGVL</sequence>
<evidence type="ECO:0000256" key="1">
    <source>
        <dbReference type="SAM" id="Phobius"/>
    </source>
</evidence>
<keyword evidence="1" id="KW-0472">Membrane</keyword>
<dbReference type="InterPro" id="IPR046368">
    <property type="entry name" value="Tag1"/>
</dbReference>
<dbReference type="AlphaFoldDB" id="A0A093XC11"/>
<comment type="caution">
    <text evidence="2">The sequence shown here is derived from an EMBL/GenBank/DDBJ whole genome shotgun (WGS) entry which is preliminary data.</text>
</comment>
<keyword evidence="1" id="KW-1133">Transmembrane helix</keyword>
<protein>
    <submittedName>
        <fullName evidence="2">Uncharacterized protein</fullName>
    </submittedName>
</protein>
<proteinExistence type="predicted"/>
<gene>
    <name evidence="2" type="ORF">GQ26_0410590</name>
</gene>
<dbReference type="InterPro" id="IPR022185">
    <property type="entry name" value="DUF3712"/>
</dbReference>
<reference evidence="2" key="2">
    <citation type="journal article" date="2014" name="PLoS Genet.">
        <title>Signature gene expression reveals novel clues to the molecular mechanisms of dimorphic transition in Penicillium marneffei.</title>
        <authorList>
            <person name="Yang E."/>
            <person name="Wang G."/>
            <person name="Cai J."/>
            <person name="Woo P.C."/>
            <person name="Lau S.K."/>
            <person name="Yuen K.-Y."/>
            <person name="Chow W.-N."/>
            <person name="Lin X."/>
        </authorList>
    </citation>
    <scope>NUCLEOTIDE SEQUENCE</scope>
    <source>
        <strain evidence="2">PM1</strain>
    </source>
</reference>
<dbReference type="PANTHER" id="PTHR35895">
    <property type="entry name" value="CHROMOSOME 16, WHOLE GENOME SHOTGUN SEQUENCE"/>
    <property type="match status" value="1"/>
</dbReference>
<name>A0A093XC11_TALMA</name>
<dbReference type="PANTHER" id="PTHR35895:SF1">
    <property type="entry name" value="LIPID-BINDING SERUM GLYCOPROTEIN C-TERMINAL DOMAIN-CONTAINING PROTEIN"/>
    <property type="match status" value="1"/>
</dbReference>
<dbReference type="EMBL" id="JPOX01000041">
    <property type="protein sequence ID" value="KFX42758.1"/>
    <property type="molecule type" value="Genomic_DNA"/>
</dbReference>
<organism evidence="2">
    <name type="scientific">Talaromyces marneffei PM1</name>
    <dbReference type="NCBI Taxonomy" id="1077442"/>
    <lineage>
        <taxon>Eukaryota</taxon>
        <taxon>Fungi</taxon>
        <taxon>Dikarya</taxon>
        <taxon>Ascomycota</taxon>
        <taxon>Pezizomycotina</taxon>
        <taxon>Eurotiomycetes</taxon>
        <taxon>Eurotiomycetidae</taxon>
        <taxon>Eurotiales</taxon>
        <taxon>Trichocomaceae</taxon>
        <taxon>Talaromyces</taxon>
        <taxon>Talaromyces sect. Talaromyces</taxon>
    </lineage>
</organism>
<evidence type="ECO:0000313" key="2">
    <source>
        <dbReference type="EMBL" id="KFX42758.1"/>
    </source>
</evidence>
<dbReference type="GO" id="GO:0000329">
    <property type="term" value="C:fungal-type vacuole membrane"/>
    <property type="evidence" value="ECO:0007669"/>
    <property type="project" value="InterPro"/>
</dbReference>
<dbReference type="Pfam" id="PF12505">
    <property type="entry name" value="DUF3712"/>
    <property type="match status" value="1"/>
</dbReference>
<reference key="1">
    <citation type="journal article" date="2014" name="PLoS Genet.">
        <title>Signature Gene Expression Reveals Novel Clues to the Molecular Mechanisms of Dimorphic Transition in Penicillium marneffei.</title>
        <authorList>
            <person name="Yang E."/>
            <person name="Wang G."/>
            <person name="Cai J."/>
            <person name="Woo P.C."/>
            <person name="Lau S.K."/>
            <person name="Yuen K.-Y."/>
            <person name="Chow W.-N."/>
            <person name="Lin X."/>
        </authorList>
    </citation>
    <scope>NUCLEOTIDE SEQUENCE [LARGE SCALE GENOMIC DNA]</scope>
    <source>
        <strain>PM1</strain>
    </source>
</reference>
<feature type="transmembrane region" description="Helical" evidence="1">
    <location>
        <begin position="36"/>
        <end position="60"/>
    </location>
</feature>
<keyword evidence="1" id="KW-0812">Transmembrane</keyword>
<accession>A0A093XC11</accession>